<dbReference type="EMBL" id="JBHTMK010000015">
    <property type="protein sequence ID" value="MFD1366069.1"/>
    <property type="molecule type" value="Genomic_DNA"/>
</dbReference>
<proteinExistence type="predicted"/>
<accession>A0ABW4A5N2</accession>
<protein>
    <submittedName>
        <fullName evidence="2">Uncharacterized protein</fullName>
    </submittedName>
</protein>
<evidence type="ECO:0000313" key="3">
    <source>
        <dbReference type="Proteomes" id="UP001597183"/>
    </source>
</evidence>
<evidence type="ECO:0000313" key="2">
    <source>
        <dbReference type="EMBL" id="MFD1366069.1"/>
    </source>
</evidence>
<gene>
    <name evidence="2" type="ORF">ACFQ5G_12015</name>
</gene>
<keyword evidence="3" id="KW-1185">Reference proteome</keyword>
<dbReference type="Proteomes" id="UP001597183">
    <property type="component" value="Unassembled WGS sequence"/>
</dbReference>
<feature type="signal peptide" evidence="1">
    <location>
        <begin position="1"/>
        <end position="24"/>
    </location>
</feature>
<name>A0ABW4A5N2_9ACTN</name>
<sequence length="265" mass="27092">MRIPGRRRLIAVAVVTSLVMAAGAAAWWQWDGGRQPRVDDAVTTMTTAVTDAVVAAGDNAAVTVSAVVAAAECELGFLRRGRVFTAKADLYTDPGAEESLITTIEQGLTGRYATRRAEAVAGIRALQADVGSVRLSVRRLSPGWLAVTARSGCSAGSVDTGTADAGSPGVAGVTSLLATVGTRPATLTEQRLNCPNGAIVTVSAVSEPIDAGRLATRLATTVPAGARRFAADDANRVAYRDGPTSVVVAASDDGTAVTVQHTTDC</sequence>
<feature type="chain" id="PRO_5047422961" evidence="1">
    <location>
        <begin position="25"/>
        <end position="265"/>
    </location>
</feature>
<reference evidence="3" key="1">
    <citation type="journal article" date="2019" name="Int. J. Syst. Evol. Microbiol.">
        <title>The Global Catalogue of Microorganisms (GCM) 10K type strain sequencing project: providing services to taxonomists for standard genome sequencing and annotation.</title>
        <authorList>
            <consortium name="The Broad Institute Genomics Platform"/>
            <consortium name="The Broad Institute Genome Sequencing Center for Infectious Disease"/>
            <person name="Wu L."/>
            <person name="Ma J."/>
        </authorList>
    </citation>
    <scope>NUCLEOTIDE SEQUENCE [LARGE SCALE GENOMIC DNA]</scope>
    <source>
        <strain evidence="3">CCM 7526</strain>
    </source>
</reference>
<dbReference type="RefSeq" id="WP_317794816.1">
    <property type="nucleotide sequence ID" value="NZ_AP028461.1"/>
</dbReference>
<evidence type="ECO:0000256" key="1">
    <source>
        <dbReference type="SAM" id="SignalP"/>
    </source>
</evidence>
<comment type="caution">
    <text evidence="2">The sequence shown here is derived from an EMBL/GenBank/DDBJ whole genome shotgun (WGS) entry which is preliminary data.</text>
</comment>
<keyword evidence="1" id="KW-0732">Signal</keyword>
<organism evidence="2 3">
    <name type="scientific">Actinoplanes sichuanensis</name>
    <dbReference type="NCBI Taxonomy" id="512349"/>
    <lineage>
        <taxon>Bacteria</taxon>
        <taxon>Bacillati</taxon>
        <taxon>Actinomycetota</taxon>
        <taxon>Actinomycetes</taxon>
        <taxon>Micromonosporales</taxon>
        <taxon>Micromonosporaceae</taxon>
        <taxon>Actinoplanes</taxon>
    </lineage>
</organism>